<feature type="region of interest" description="Disordered" evidence="1">
    <location>
        <begin position="27"/>
        <end position="51"/>
    </location>
</feature>
<keyword evidence="3" id="KW-1185">Reference proteome</keyword>
<feature type="compositionally biased region" description="Polar residues" evidence="1">
    <location>
        <begin position="29"/>
        <end position="51"/>
    </location>
</feature>
<dbReference type="Proteomes" id="UP001177670">
    <property type="component" value="Unassembled WGS sequence"/>
</dbReference>
<organism evidence="2 3">
    <name type="scientific">Melipona bicolor</name>
    <dbReference type="NCBI Taxonomy" id="60889"/>
    <lineage>
        <taxon>Eukaryota</taxon>
        <taxon>Metazoa</taxon>
        <taxon>Ecdysozoa</taxon>
        <taxon>Arthropoda</taxon>
        <taxon>Hexapoda</taxon>
        <taxon>Insecta</taxon>
        <taxon>Pterygota</taxon>
        <taxon>Neoptera</taxon>
        <taxon>Endopterygota</taxon>
        <taxon>Hymenoptera</taxon>
        <taxon>Apocrita</taxon>
        <taxon>Aculeata</taxon>
        <taxon>Apoidea</taxon>
        <taxon>Anthophila</taxon>
        <taxon>Apidae</taxon>
        <taxon>Melipona</taxon>
    </lineage>
</organism>
<evidence type="ECO:0000313" key="2">
    <source>
        <dbReference type="EMBL" id="KAK1135812.1"/>
    </source>
</evidence>
<evidence type="ECO:0000256" key="1">
    <source>
        <dbReference type="SAM" id="MobiDB-lite"/>
    </source>
</evidence>
<proteinExistence type="predicted"/>
<sequence>MYRHKRKCKSACPDLEPQLRLWRRRINAETPSNPSTSMGCDSDFCSSSMNE</sequence>
<reference evidence="2" key="1">
    <citation type="submission" date="2021-10" db="EMBL/GenBank/DDBJ databases">
        <title>Melipona bicolor Genome sequencing and assembly.</title>
        <authorList>
            <person name="Araujo N.S."/>
            <person name="Arias M.C."/>
        </authorList>
    </citation>
    <scope>NUCLEOTIDE SEQUENCE</scope>
    <source>
        <strain evidence="2">USP_2M_L1-L4_2017</strain>
        <tissue evidence="2">Whole body</tissue>
    </source>
</reference>
<protein>
    <submittedName>
        <fullName evidence="2">Uncharacterized protein</fullName>
    </submittedName>
</protein>
<name>A0AA40KX06_9HYME</name>
<dbReference type="EMBL" id="JAHYIQ010000001">
    <property type="protein sequence ID" value="KAK1135812.1"/>
    <property type="molecule type" value="Genomic_DNA"/>
</dbReference>
<accession>A0AA40KX06</accession>
<gene>
    <name evidence="2" type="ORF">K0M31_000386</name>
</gene>
<comment type="caution">
    <text evidence="2">The sequence shown here is derived from an EMBL/GenBank/DDBJ whole genome shotgun (WGS) entry which is preliminary data.</text>
</comment>
<evidence type="ECO:0000313" key="3">
    <source>
        <dbReference type="Proteomes" id="UP001177670"/>
    </source>
</evidence>
<dbReference type="AlphaFoldDB" id="A0AA40KX06"/>